<dbReference type="PANTHER" id="PTHR47338">
    <property type="entry name" value="ZN(II)2CYS6 TRANSCRIPTION FACTOR (EUROFUNG)-RELATED"/>
    <property type="match status" value="1"/>
</dbReference>
<dbReference type="PROSITE" id="PS50048">
    <property type="entry name" value="ZN2_CY6_FUNGAL_2"/>
    <property type="match status" value="1"/>
</dbReference>
<dbReference type="InterPro" id="IPR036864">
    <property type="entry name" value="Zn2-C6_fun-type_DNA-bd_sf"/>
</dbReference>
<evidence type="ECO:0000259" key="7">
    <source>
        <dbReference type="PROSITE" id="PS50048"/>
    </source>
</evidence>
<dbReference type="PANTHER" id="PTHR47338:SF5">
    <property type="entry name" value="ZN(II)2CYS6 TRANSCRIPTION FACTOR (EUROFUNG)"/>
    <property type="match status" value="1"/>
</dbReference>
<feature type="compositionally biased region" description="Pro residues" evidence="6">
    <location>
        <begin position="954"/>
        <end position="967"/>
    </location>
</feature>
<evidence type="ECO:0000313" key="8">
    <source>
        <dbReference type="EMBL" id="KAK8028757.1"/>
    </source>
</evidence>
<keyword evidence="3" id="KW-0805">Transcription regulation</keyword>
<protein>
    <recommendedName>
        <fullName evidence="7">Zn(2)-C6 fungal-type domain-containing protein</fullName>
    </recommendedName>
</protein>
<keyword evidence="2" id="KW-0479">Metal-binding</keyword>
<keyword evidence="9" id="KW-1185">Reference proteome</keyword>
<dbReference type="Pfam" id="PF04082">
    <property type="entry name" value="Fungal_trans"/>
    <property type="match status" value="1"/>
</dbReference>
<sequence>MPPTKKHEGKNKSNFTAQLGLIRADFLDTFRAAFYATFSHLHCAFSYPHQACENPWSPRLPFLRPSSRFDGRTTTRISSVVSLLHEAQSPFAHESITPSFTGLCQTQAATITSPLRIASILSPPDPESQNSGNTSAYHSTPKRRFEDAFVPPDAHLAPPAHLAPLEHRPHSAATERPQSEGLGGVVRGYVVNDGKGVLAGGYESKKQQAKMRPPMRSSIACLRCRKSKIKCENNGGSSPCDSCIKTGKECIFKLPEANPAPTKRTEPPAGIKQDRDGGSDRKKLKRIDDISKMDNHKVTLYADEVLAAPFLTEDLWEQVLDLYKLHFAPELPFLHLPTMKDRIAHRFKTSQPDPCPDFNLVLLGVLTLTARFHPDLVKYLAHVCSSQSGNARSRPVQTQIDPAAASEYYADTLTMALGPLRTTMRTASVERVQALLMLGLYEWGQTRPQSGGLAAWMYVGSAIRMAQFLKLGFGDKRKSHPGSEEPSTEPSTEQQPRNSISYSQKIQDMEVQRRTMFSCFILDRMLACGKERSSIMRAEDLQIQLPCPEDRFDLSVPVETSFLYPRNFGERRHVQDDSVLSRFIQLVDLWGDISKFSIAGGRLREKFPPWDERTTFFQLRRAFEAFDADLPDTFTFSRSNYFKHENHQASSVYVLLHMLRNVCLIMLHREYIPFVPIRCDRPVGPLDKPTFPKDETRDPFWLESAEYVFKAGREIIDLVEICQKKDKLPQSTIVLFAIWTAAFVAQYAVHFPHMDTEQHILGHRWREPAPGESRGGPFEHGPTGLTFQTLHKMTICLKMASTYVGVLKQMESYFVKIKEDVERHENNQSHKEKANVGLRQGGPGAGLDEYLEKPILKDFGDFGTVHPGKPVRGVGGLDSCRDSPVDRGSPIATDNSGSDRIFPRSAASGSFTAINHTPMSVPPMGHTETNGPMEPRPETSPANEGQEEHWPRYSAPPLPTHSPPQPYPASGDFADPAATYDIGDEECRRFNVTNDLGILTQHNDPWIEEIFGLSTSDAPYHLQLQMQEHGAFA</sequence>
<comment type="caution">
    <text evidence="8">The sequence shown here is derived from an EMBL/GenBank/DDBJ whole genome shotgun (WGS) entry which is preliminary data.</text>
</comment>
<evidence type="ECO:0000256" key="5">
    <source>
        <dbReference type="ARBA" id="ARBA00023242"/>
    </source>
</evidence>
<proteinExistence type="predicted"/>
<dbReference type="Gene3D" id="4.10.240.10">
    <property type="entry name" value="Zn(2)-C6 fungal-type DNA-binding domain"/>
    <property type="match status" value="1"/>
</dbReference>
<feature type="region of interest" description="Disordered" evidence="6">
    <location>
        <begin position="257"/>
        <end position="284"/>
    </location>
</feature>
<dbReference type="SMART" id="SM00906">
    <property type="entry name" value="Fungal_trans"/>
    <property type="match status" value="1"/>
</dbReference>
<accession>A0ABR1SAA1</accession>
<evidence type="ECO:0000256" key="4">
    <source>
        <dbReference type="ARBA" id="ARBA00023163"/>
    </source>
</evidence>
<keyword evidence="4" id="KW-0804">Transcription</keyword>
<dbReference type="InterPro" id="IPR001138">
    <property type="entry name" value="Zn2Cys6_DnaBD"/>
</dbReference>
<dbReference type="EMBL" id="JAQQWI010000007">
    <property type="protein sequence ID" value="KAK8028757.1"/>
    <property type="molecule type" value="Genomic_DNA"/>
</dbReference>
<dbReference type="Proteomes" id="UP001396898">
    <property type="component" value="Unassembled WGS sequence"/>
</dbReference>
<evidence type="ECO:0000256" key="3">
    <source>
        <dbReference type="ARBA" id="ARBA00023015"/>
    </source>
</evidence>
<dbReference type="CDD" id="cd12148">
    <property type="entry name" value="fungal_TF_MHR"/>
    <property type="match status" value="1"/>
</dbReference>
<keyword evidence="5" id="KW-0539">Nucleus</keyword>
<feature type="region of interest" description="Disordered" evidence="6">
    <location>
        <begin position="870"/>
        <end position="972"/>
    </location>
</feature>
<feature type="compositionally biased region" description="Basic and acidic residues" evidence="6">
    <location>
        <begin position="272"/>
        <end position="284"/>
    </location>
</feature>
<evidence type="ECO:0000256" key="6">
    <source>
        <dbReference type="SAM" id="MobiDB-lite"/>
    </source>
</evidence>
<feature type="domain" description="Zn(2)-C6 fungal-type" evidence="7">
    <location>
        <begin position="220"/>
        <end position="252"/>
    </location>
</feature>
<feature type="region of interest" description="Disordered" evidence="6">
    <location>
        <begin position="475"/>
        <end position="500"/>
    </location>
</feature>
<evidence type="ECO:0000313" key="9">
    <source>
        <dbReference type="Proteomes" id="UP001396898"/>
    </source>
</evidence>
<dbReference type="InterPro" id="IPR007219">
    <property type="entry name" value="XnlR_reg_dom"/>
</dbReference>
<dbReference type="CDD" id="cd00067">
    <property type="entry name" value="GAL4"/>
    <property type="match status" value="1"/>
</dbReference>
<dbReference type="SUPFAM" id="SSF57701">
    <property type="entry name" value="Zn2/Cys6 DNA-binding domain"/>
    <property type="match status" value="1"/>
</dbReference>
<feature type="compositionally biased region" description="Polar residues" evidence="6">
    <location>
        <begin position="127"/>
        <end position="138"/>
    </location>
</feature>
<comment type="subcellular location">
    <subcellularLocation>
        <location evidence="1">Nucleus</location>
    </subcellularLocation>
</comment>
<dbReference type="InterPro" id="IPR050815">
    <property type="entry name" value="TF_fung"/>
</dbReference>
<reference evidence="8 9" key="1">
    <citation type="submission" date="2023-01" db="EMBL/GenBank/DDBJ databases">
        <title>Analysis of 21 Apiospora genomes using comparative genomics revels a genus with tremendous synthesis potential of carbohydrate active enzymes and secondary metabolites.</title>
        <authorList>
            <person name="Sorensen T."/>
        </authorList>
    </citation>
    <scope>NUCLEOTIDE SEQUENCE [LARGE SCALE GENOMIC DNA]</scope>
    <source>
        <strain evidence="8 9">CBS 20057</strain>
    </source>
</reference>
<dbReference type="SMART" id="SM00066">
    <property type="entry name" value="GAL4"/>
    <property type="match status" value="1"/>
</dbReference>
<evidence type="ECO:0000256" key="1">
    <source>
        <dbReference type="ARBA" id="ARBA00004123"/>
    </source>
</evidence>
<name>A0ABR1SAA1_9PEZI</name>
<gene>
    <name evidence="8" type="ORF">PG991_005813</name>
</gene>
<organism evidence="8 9">
    <name type="scientific">Apiospora marii</name>
    <dbReference type="NCBI Taxonomy" id="335849"/>
    <lineage>
        <taxon>Eukaryota</taxon>
        <taxon>Fungi</taxon>
        <taxon>Dikarya</taxon>
        <taxon>Ascomycota</taxon>
        <taxon>Pezizomycotina</taxon>
        <taxon>Sordariomycetes</taxon>
        <taxon>Xylariomycetidae</taxon>
        <taxon>Amphisphaeriales</taxon>
        <taxon>Apiosporaceae</taxon>
        <taxon>Apiospora</taxon>
    </lineage>
</organism>
<feature type="compositionally biased region" description="Polar residues" evidence="6">
    <location>
        <begin position="907"/>
        <end position="918"/>
    </location>
</feature>
<feature type="region of interest" description="Disordered" evidence="6">
    <location>
        <begin position="119"/>
        <end position="141"/>
    </location>
</feature>
<feature type="compositionally biased region" description="Low complexity" evidence="6">
    <location>
        <begin position="484"/>
        <end position="496"/>
    </location>
</feature>
<dbReference type="PROSITE" id="PS00463">
    <property type="entry name" value="ZN2_CY6_FUNGAL_1"/>
    <property type="match status" value="1"/>
</dbReference>
<dbReference type="Pfam" id="PF00172">
    <property type="entry name" value="Zn_clus"/>
    <property type="match status" value="1"/>
</dbReference>
<evidence type="ECO:0000256" key="2">
    <source>
        <dbReference type="ARBA" id="ARBA00022723"/>
    </source>
</evidence>